<dbReference type="GO" id="GO:0006508">
    <property type="term" value="P:proteolysis"/>
    <property type="evidence" value="ECO:0007669"/>
    <property type="project" value="UniProtKB-KW"/>
</dbReference>
<comment type="catalytic activity">
    <reaction evidence="1">
        <text>Thiol-dependent hydrolysis of ester, thioester, amide, peptide and isopeptide bonds formed by the C-terminal Gly of ubiquitin (a 76-residue protein attached to proteins as an intracellular targeting signal).</text>
        <dbReference type="EC" id="3.4.19.12"/>
    </reaction>
</comment>
<evidence type="ECO:0000256" key="4">
    <source>
        <dbReference type="ARBA" id="ARBA00022670"/>
    </source>
</evidence>
<keyword evidence="4" id="KW-0645">Protease</keyword>
<dbReference type="GO" id="GO:0005829">
    <property type="term" value="C:cytosol"/>
    <property type="evidence" value="ECO:0007669"/>
    <property type="project" value="TreeGrafter"/>
</dbReference>
<proteinExistence type="inferred from homology"/>
<dbReference type="InterPro" id="IPR001394">
    <property type="entry name" value="Peptidase_C19_UCH"/>
</dbReference>
<keyword evidence="10" id="KW-1185">Reference proteome</keyword>
<dbReference type="Pfam" id="PF00443">
    <property type="entry name" value="UCH"/>
    <property type="match status" value="1"/>
</dbReference>
<dbReference type="PROSITE" id="PS50235">
    <property type="entry name" value="USP_3"/>
    <property type="match status" value="1"/>
</dbReference>
<protein>
    <recommendedName>
        <fullName evidence="3">ubiquitinyl hydrolase 1</fullName>
        <ecNumber evidence="3">3.4.19.12</ecNumber>
    </recommendedName>
</protein>
<organism evidence="9 10">
    <name type="scientific">Dimargaris cristalligena</name>
    <dbReference type="NCBI Taxonomy" id="215637"/>
    <lineage>
        <taxon>Eukaryota</taxon>
        <taxon>Fungi</taxon>
        <taxon>Fungi incertae sedis</taxon>
        <taxon>Zoopagomycota</taxon>
        <taxon>Kickxellomycotina</taxon>
        <taxon>Dimargaritomycetes</taxon>
        <taxon>Dimargaritales</taxon>
        <taxon>Dimargaritaceae</taxon>
        <taxon>Dimargaris</taxon>
    </lineage>
</organism>
<evidence type="ECO:0000256" key="5">
    <source>
        <dbReference type="ARBA" id="ARBA00022786"/>
    </source>
</evidence>
<reference evidence="10" key="1">
    <citation type="journal article" date="2018" name="Nat. Microbiol.">
        <title>Leveraging single-cell genomics to expand the fungal tree of life.</title>
        <authorList>
            <person name="Ahrendt S.R."/>
            <person name="Quandt C.A."/>
            <person name="Ciobanu D."/>
            <person name="Clum A."/>
            <person name="Salamov A."/>
            <person name="Andreopoulos B."/>
            <person name="Cheng J.F."/>
            <person name="Woyke T."/>
            <person name="Pelin A."/>
            <person name="Henrissat B."/>
            <person name="Reynolds N.K."/>
            <person name="Benny G.L."/>
            <person name="Smith M.E."/>
            <person name="James T.Y."/>
            <person name="Grigoriev I.V."/>
        </authorList>
    </citation>
    <scope>NUCLEOTIDE SEQUENCE [LARGE SCALE GENOMIC DNA]</scope>
    <source>
        <strain evidence="10">RSA 468</strain>
    </source>
</reference>
<dbReference type="GO" id="GO:0005634">
    <property type="term" value="C:nucleus"/>
    <property type="evidence" value="ECO:0007669"/>
    <property type="project" value="TreeGrafter"/>
</dbReference>
<evidence type="ECO:0000313" key="9">
    <source>
        <dbReference type="EMBL" id="RKP33737.1"/>
    </source>
</evidence>
<comment type="similarity">
    <text evidence="2">Belongs to the peptidase C19 family.</text>
</comment>
<dbReference type="InterPro" id="IPR028889">
    <property type="entry name" value="USP"/>
</dbReference>
<dbReference type="Gene3D" id="3.90.70.10">
    <property type="entry name" value="Cysteine proteinases"/>
    <property type="match status" value="1"/>
</dbReference>
<keyword evidence="5" id="KW-0833">Ubl conjugation pathway</keyword>
<feature type="non-terminal residue" evidence="9">
    <location>
        <position position="1"/>
    </location>
</feature>
<evidence type="ECO:0000256" key="3">
    <source>
        <dbReference type="ARBA" id="ARBA00012759"/>
    </source>
</evidence>
<dbReference type="Proteomes" id="UP000268162">
    <property type="component" value="Unassembled WGS sequence"/>
</dbReference>
<keyword evidence="7" id="KW-0788">Thiol protease</keyword>
<dbReference type="GO" id="GO:0016579">
    <property type="term" value="P:protein deubiquitination"/>
    <property type="evidence" value="ECO:0007669"/>
    <property type="project" value="InterPro"/>
</dbReference>
<dbReference type="PANTHER" id="PTHR24006:SF888">
    <property type="entry name" value="UBIQUITIN CARBOXYL-TERMINAL HYDROLASE 30"/>
    <property type="match status" value="1"/>
</dbReference>
<evidence type="ECO:0000256" key="1">
    <source>
        <dbReference type="ARBA" id="ARBA00000707"/>
    </source>
</evidence>
<dbReference type="SUPFAM" id="SSF54001">
    <property type="entry name" value="Cysteine proteinases"/>
    <property type="match status" value="1"/>
</dbReference>
<gene>
    <name evidence="9" type="ORF">BJ085DRAFT_23148</name>
</gene>
<dbReference type="EMBL" id="ML003594">
    <property type="protein sequence ID" value="RKP33737.1"/>
    <property type="molecule type" value="Genomic_DNA"/>
</dbReference>
<evidence type="ECO:0000259" key="8">
    <source>
        <dbReference type="PROSITE" id="PS50235"/>
    </source>
</evidence>
<dbReference type="PROSITE" id="PS00973">
    <property type="entry name" value="USP_2"/>
    <property type="match status" value="1"/>
</dbReference>
<evidence type="ECO:0000256" key="6">
    <source>
        <dbReference type="ARBA" id="ARBA00022801"/>
    </source>
</evidence>
<evidence type="ECO:0000313" key="10">
    <source>
        <dbReference type="Proteomes" id="UP000268162"/>
    </source>
</evidence>
<dbReference type="PANTHER" id="PTHR24006">
    <property type="entry name" value="UBIQUITIN CARBOXYL-TERMINAL HYDROLASE"/>
    <property type="match status" value="1"/>
</dbReference>
<keyword evidence="6" id="KW-0378">Hydrolase</keyword>
<accession>A0A4P9ZKG8</accession>
<dbReference type="STRING" id="215637.A0A4P9ZKG8"/>
<name>A0A4P9ZKG8_9FUNG</name>
<dbReference type="InterPro" id="IPR018200">
    <property type="entry name" value="USP_CS"/>
</dbReference>
<sequence>SLTSLVSPTGALKRLRSPFVGTSAQRTACLQCGYTAAIRHFTFDSLSFHLPLQTRQSLLECLLTYTHLDTIDDFNCQRCSVSKTLAQLEEQILTESSAADARRLDRTGTKGRRQGVAKAHLAKLQKERDTLLRALAENNLEDASMEKIDLLRSGTSQRPTRCTKQIMFARPPPILCVHFSRSIFHPSGQTLKNDCHVDFPEILDLTPFVTGQLETQPRQPLTKARWVPSPSTTGPDAATSTFQYRLQAVLVHRGSHSSGHFITYRRARVDQASEQWFRISDETVDPVELPQVLAAGDAYMLFYERITPQDMHLRSV</sequence>
<evidence type="ECO:0000256" key="7">
    <source>
        <dbReference type="ARBA" id="ARBA00022807"/>
    </source>
</evidence>
<evidence type="ECO:0000256" key="2">
    <source>
        <dbReference type="ARBA" id="ARBA00009085"/>
    </source>
</evidence>
<dbReference type="GO" id="GO:0004843">
    <property type="term" value="F:cysteine-type deubiquitinase activity"/>
    <property type="evidence" value="ECO:0007669"/>
    <property type="project" value="UniProtKB-EC"/>
</dbReference>
<dbReference type="AlphaFoldDB" id="A0A4P9ZKG8"/>
<feature type="domain" description="USP" evidence="8">
    <location>
        <begin position="1"/>
        <end position="306"/>
    </location>
</feature>
<dbReference type="EC" id="3.4.19.12" evidence="3"/>
<dbReference type="CDD" id="cd02662">
    <property type="entry name" value="Peptidase_C19F"/>
    <property type="match status" value="1"/>
</dbReference>
<dbReference type="InterPro" id="IPR050164">
    <property type="entry name" value="Peptidase_C19"/>
</dbReference>
<dbReference type="InterPro" id="IPR038765">
    <property type="entry name" value="Papain-like_cys_pep_sf"/>
</dbReference>